<dbReference type="Proteomes" id="UP001195941">
    <property type="component" value="Unassembled WGS sequence"/>
</dbReference>
<keyword evidence="3" id="KW-1185">Reference proteome</keyword>
<evidence type="ECO:0000259" key="1">
    <source>
        <dbReference type="Pfam" id="PF01370"/>
    </source>
</evidence>
<dbReference type="Pfam" id="PF01370">
    <property type="entry name" value="Epimerase"/>
    <property type="match status" value="1"/>
</dbReference>
<feature type="domain" description="NAD-dependent epimerase/dehydratase" evidence="1">
    <location>
        <begin position="45"/>
        <end position="189"/>
    </location>
</feature>
<dbReference type="EMBL" id="JADMKU010000003">
    <property type="protein sequence ID" value="MBR9650522.1"/>
    <property type="molecule type" value="Genomic_DNA"/>
</dbReference>
<reference evidence="2 3" key="1">
    <citation type="journal article" date="2021" name="Arch. Microbiol.">
        <title>Thalassobius aquimarinus sp. nov., isolated from the Sea of Japan seashore.</title>
        <authorList>
            <person name="Kurilenko V.V."/>
            <person name="Romanenko L.A."/>
            <person name="Chernysheva N.Y."/>
            <person name="Velansky P.V."/>
            <person name="Tekutyeva L.A."/>
            <person name="Isaeva M.P."/>
            <person name="Mikhailov V.V."/>
        </authorList>
    </citation>
    <scope>NUCLEOTIDE SEQUENCE [LARGE SCALE GENOMIC DNA]</scope>
    <source>
        <strain evidence="2 3">KMM 8518</strain>
    </source>
</reference>
<gene>
    <name evidence="2" type="ORF">IT775_05205</name>
</gene>
<evidence type="ECO:0000313" key="2">
    <source>
        <dbReference type="EMBL" id="MBR9650522.1"/>
    </source>
</evidence>
<dbReference type="Gene3D" id="3.40.50.720">
    <property type="entry name" value="NAD(P)-binding Rossmann-like Domain"/>
    <property type="match status" value="1"/>
</dbReference>
<sequence length="254" mass="26759">MIYQFRETPPESPNCIRFTPGDPAGGLGRIDAILSLWGVTSGDDRALAANTDLALEAMRIARATGADRVLHASSIAVYAPSDAPLGENDPTGAINPYGAAKAAMETAVRSESDPRSCCLRIGSVAGAESLAASVDTYLAAKAKTPLTLHRFASGQGPARSYIAPSDLAGSIEALLRCPLAQLPEVLNVGASQPVTMDALLTAAGIPFEWQPAPKGAREIAVLNTERLHRITAQRHDDGDPGRIVADWLKWRARA</sequence>
<dbReference type="InterPro" id="IPR001509">
    <property type="entry name" value="Epimerase_deHydtase"/>
</dbReference>
<name>A0ABS5HNK1_9RHOB</name>
<dbReference type="CDD" id="cd08946">
    <property type="entry name" value="SDR_e"/>
    <property type="match status" value="1"/>
</dbReference>
<accession>A0ABS5HNK1</accession>
<comment type="caution">
    <text evidence="2">The sequence shown here is derived from an EMBL/GenBank/DDBJ whole genome shotgun (WGS) entry which is preliminary data.</text>
</comment>
<proteinExistence type="predicted"/>
<evidence type="ECO:0000313" key="3">
    <source>
        <dbReference type="Proteomes" id="UP001195941"/>
    </source>
</evidence>
<organism evidence="2 3">
    <name type="scientific">Thalassovita aquimarina</name>
    <dbReference type="NCBI Taxonomy" id="2785917"/>
    <lineage>
        <taxon>Bacteria</taxon>
        <taxon>Pseudomonadati</taxon>
        <taxon>Pseudomonadota</taxon>
        <taxon>Alphaproteobacteria</taxon>
        <taxon>Rhodobacterales</taxon>
        <taxon>Roseobacteraceae</taxon>
        <taxon>Thalassovita</taxon>
    </lineage>
</organism>
<dbReference type="SUPFAM" id="SSF51735">
    <property type="entry name" value="NAD(P)-binding Rossmann-fold domains"/>
    <property type="match status" value="1"/>
</dbReference>
<protein>
    <submittedName>
        <fullName evidence="2">SDR family oxidoreductase</fullName>
    </submittedName>
</protein>
<dbReference type="InterPro" id="IPR036291">
    <property type="entry name" value="NAD(P)-bd_dom_sf"/>
</dbReference>